<dbReference type="PANTHER" id="PTHR16184:SF6">
    <property type="entry name" value="ELONGATOR COMPLEX PROTEIN 6"/>
    <property type="match status" value="1"/>
</dbReference>
<dbReference type="EMBL" id="JBEFKJ010000012">
    <property type="protein sequence ID" value="KAL2042949.1"/>
    <property type="molecule type" value="Genomic_DNA"/>
</dbReference>
<organism evidence="3 4">
    <name type="scientific">Stereocaulon virgatum</name>
    <dbReference type="NCBI Taxonomy" id="373712"/>
    <lineage>
        <taxon>Eukaryota</taxon>
        <taxon>Fungi</taxon>
        <taxon>Dikarya</taxon>
        <taxon>Ascomycota</taxon>
        <taxon>Pezizomycotina</taxon>
        <taxon>Lecanoromycetes</taxon>
        <taxon>OSLEUM clade</taxon>
        <taxon>Lecanoromycetidae</taxon>
        <taxon>Lecanorales</taxon>
        <taxon>Lecanorineae</taxon>
        <taxon>Stereocaulaceae</taxon>
        <taxon>Stereocaulon</taxon>
    </lineage>
</organism>
<evidence type="ECO:0000313" key="3">
    <source>
        <dbReference type="EMBL" id="KAL2042949.1"/>
    </source>
</evidence>
<comment type="caution">
    <text evidence="3">The sequence shown here is derived from an EMBL/GenBank/DDBJ whole genome shotgun (WGS) entry which is preliminary data.</text>
</comment>
<evidence type="ECO:0000256" key="2">
    <source>
        <dbReference type="ARBA" id="ARBA00008837"/>
    </source>
</evidence>
<proteinExistence type="inferred from homology"/>
<dbReference type="InterPro" id="IPR018627">
    <property type="entry name" value="ELP6"/>
</dbReference>
<comment type="similarity">
    <text evidence="2">Belongs to the ELP6 family.</text>
</comment>
<dbReference type="CDD" id="cd19495">
    <property type="entry name" value="Elp6"/>
    <property type="match status" value="1"/>
</dbReference>
<name>A0ABR4AE11_9LECA</name>
<evidence type="ECO:0000256" key="1">
    <source>
        <dbReference type="ARBA" id="ARBA00005043"/>
    </source>
</evidence>
<dbReference type="Proteomes" id="UP001590950">
    <property type="component" value="Unassembled WGS sequence"/>
</dbReference>
<reference evidence="3 4" key="1">
    <citation type="submission" date="2024-09" db="EMBL/GenBank/DDBJ databases">
        <title>Rethinking Asexuality: The Enigmatic Case of Functional Sexual Genes in Lepraria (Stereocaulaceae).</title>
        <authorList>
            <person name="Doellman M."/>
            <person name="Sun Y."/>
            <person name="Barcenas-Pena A."/>
            <person name="Lumbsch H.T."/>
            <person name="Grewe F."/>
        </authorList>
    </citation>
    <scope>NUCLEOTIDE SEQUENCE [LARGE SCALE GENOMIC DNA]</scope>
    <source>
        <strain evidence="3 4">Mercado 3170</strain>
    </source>
</reference>
<dbReference type="Gene3D" id="3.40.50.300">
    <property type="entry name" value="P-loop containing nucleotide triphosphate hydrolases"/>
    <property type="match status" value="1"/>
</dbReference>
<dbReference type="InterPro" id="IPR027417">
    <property type="entry name" value="P-loop_NTPase"/>
</dbReference>
<evidence type="ECO:0000313" key="4">
    <source>
        <dbReference type="Proteomes" id="UP001590950"/>
    </source>
</evidence>
<comment type="pathway">
    <text evidence="1">tRNA modification; 5-methoxycarbonylmethyl-2-thiouridine-tRNA biosynthesis.</text>
</comment>
<gene>
    <name evidence="3" type="ORF">N7G274_004007</name>
</gene>
<protein>
    <submittedName>
        <fullName evidence="3">Uncharacterized protein</fullName>
    </submittedName>
</protein>
<dbReference type="PANTHER" id="PTHR16184">
    <property type="entry name" value="ELONGATOR COMPLEX PROTEIN 6"/>
    <property type="match status" value="1"/>
</dbReference>
<accession>A0ABR4AE11</accession>
<sequence>MPSQPPIPPLLSPYLSTAPSASLTLLTSTLGATSNWLILRFICAALKNTSSEDGSTKGDNEATTVVLVSWLRDATFWKDGGRKLGINFQKVHIIDALTTGLGIGASSLADVETEILKAITTAKPTTRVEGEERVLLVLDGLDFLLAATSCSTLETLDLVGELREHVYTTLLTSAADLPLTQSPTTPLEISHTALIMTMVHQARLVMSAKSLDTGVARDVSGVLRICKGAGAGDKAQEGEGELEEREFLYFVGADGGVRVFERGA</sequence>
<keyword evidence="4" id="KW-1185">Reference proteome</keyword>